<organism evidence="1 2">
    <name type="scientific">Citrus sinensis</name>
    <name type="common">Sweet orange</name>
    <name type="synonym">Citrus aurantium var. sinensis</name>
    <dbReference type="NCBI Taxonomy" id="2711"/>
    <lineage>
        <taxon>Eukaryota</taxon>
        <taxon>Viridiplantae</taxon>
        <taxon>Streptophyta</taxon>
        <taxon>Embryophyta</taxon>
        <taxon>Tracheophyta</taxon>
        <taxon>Spermatophyta</taxon>
        <taxon>Magnoliopsida</taxon>
        <taxon>eudicotyledons</taxon>
        <taxon>Gunneridae</taxon>
        <taxon>Pentapetalae</taxon>
        <taxon>rosids</taxon>
        <taxon>malvids</taxon>
        <taxon>Sapindales</taxon>
        <taxon>Rutaceae</taxon>
        <taxon>Aurantioideae</taxon>
        <taxon>Citrus</taxon>
    </lineage>
</organism>
<dbReference type="PaxDb" id="2711-XP_006487828.1"/>
<name>A0A067E4Y7_CITSI</name>
<dbReference type="EMBL" id="KK785126">
    <property type="protein sequence ID" value="KDO48945.1"/>
    <property type="molecule type" value="Genomic_DNA"/>
</dbReference>
<evidence type="ECO:0008006" key="3">
    <source>
        <dbReference type="Google" id="ProtNLM"/>
    </source>
</evidence>
<dbReference type="GO" id="GO:0045273">
    <property type="term" value="C:respiratory chain complex II (succinate dehydrogenase)"/>
    <property type="evidence" value="ECO:0000318"/>
    <property type="project" value="GO_Central"/>
</dbReference>
<proteinExistence type="predicted"/>
<gene>
    <name evidence="1" type="ORF">CISIN_1g031724mg</name>
</gene>
<dbReference type="Proteomes" id="UP000027120">
    <property type="component" value="Unassembled WGS sequence"/>
</dbReference>
<accession>A0A067E4Y7</accession>
<evidence type="ECO:0000313" key="2">
    <source>
        <dbReference type="Proteomes" id="UP000027120"/>
    </source>
</evidence>
<dbReference type="STRING" id="2711.A0A067E4Y7"/>
<dbReference type="eggNOG" id="ENOG502RZ7U">
    <property type="taxonomic scope" value="Eukaryota"/>
</dbReference>
<dbReference type="PANTHER" id="PTHR36708:SF1">
    <property type="entry name" value="SUCCINATE DEHYDROGENASE SUBUNIT 6, MITOCHONDRIAL"/>
    <property type="match status" value="1"/>
</dbReference>
<keyword evidence="2" id="KW-1185">Reference proteome</keyword>
<dbReference type="OrthoDB" id="2012862at2759"/>
<reference evidence="1 2" key="1">
    <citation type="submission" date="2014-04" db="EMBL/GenBank/DDBJ databases">
        <authorList>
            <consortium name="International Citrus Genome Consortium"/>
            <person name="Gmitter F."/>
            <person name="Chen C."/>
            <person name="Farmerie W."/>
            <person name="Harkins T."/>
            <person name="Desany B."/>
            <person name="Mohiuddin M."/>
            <person name="Kodira C."/>
            <person name="Borodovsky M."/>
            <person name="Lomsadze A."/>
            <person name="Burns P."/>
            <person name="Jenkins J."/>
            <person name="Prochnik S."/>
            <person name="Shu S."/>
            <person name="Chapman J."/>
            <person name="Pitluck S."/>
            <person name="Schmutz J."/>
            <person name="Rokhsar D."/>
        </authorList>
    </citation>
    <scope>NUCLEOTIDE SEQUENCE</scope>
</reference>
<dbReference type="KEGG" id="cit:102623284"/>
<protein>
    <recommendedName>
        <fullName evidence="3">Succinate dehydrogenase subunit 6, mitochondrial</fullName>
    </recommendedName>
</protein>
<dbReference type="PANTHER" id="PTHR36708">
    <property type="entry name" value="SUCCINATE DEHYDROGENASE SUBUNIT 6, MITOCHONDRIAL"/>
    <property type="match status" value="1"/>
</dbReference>
<dbReference type="AlphaFoldDB" id="A0A067E4Y7"/>
<evidence type="ECO:0000313" key="1">
    <source>
        <dbReference type="EMBL" id="KDO48945.1"/>
    </source>
</evidence>
<dbReference type="InterPro" id="IPR034574">
    <property type="entry name" value="SDH6"/>
</dbReference>
<sequence>MGESSSSASASEQQSFFRKHWEGYKEFWGERFSFLENYTRFTKREKPLPSWSPSDVDAFIATDPVHGPALKSAREAVNFALAGSLIGAVSTAGVAWKYSRSLHGTGLSLAAGAVFGWTFGQEFANHYLQLYRMDTLAAQSKFMEWWEAKCAERS</sequence>